<dbReference type="PROSITE" id="PS51375">
    <property type="entry name" value="PPR"/>
    <property type="match status" value="2"/>
</dbReference>
<feature type="repeat" description="PPR" evidence="2">
    <location>
        <begin position="533"/>
        <end position="567"/>
    </location>
</feature>
<gene>
    <name evidence="5" type="ORF">HYALB_00006021</name>
</gene>
<dbReference type="NCBIfam" id="TIGR00756">
    <property type="entry name" value="PPR"/>
    <property type="match status" value="1"/>
</dbReference>
<dbReference type="Gene3D" id="1.25.40.10">
    <property type="entry name" value="Tetratricopeptide repeat domain"/>
    <property type="match status" value="2"/>
</dbReference>
<sequence>MARLQGWLVLVLFSASASHQNFCRQLGCSVNLSPCSFFHSSPLLVTLSNRCGHKLMPLRSAILPILPRRVQPLDLPILPFLAPRVFQPWPFGGRHNSHNYSTVAAPSTSKTQSAEQAKDYDTDTAVKELSPIATEQEWKAPSVAFPPASHTSRTRRRTASDGNQPEIAKGPSEQSVGRVPRGSPRRLFLRPTDSGRISIQKSKNGPIYFAHIGPRSPARTRFRSMLKRAPIDLPGRRTDRAAYLLRFSTKLRVERIGKFVSGRLSYRLYNSRPGLRHTYQRNGHQPPDPSTRLLEMNYEGNFIRQYRWLERDKSFKPTLFDEKLLSGSSDFLKEEWEKLDLQEKGLTWPRLMFLALACYPSKILKFINTTYCAPYPSSAAVCDSLDFVILHYLKDLKPSHENHSVYLYKTIINMLLRGPANYTYLSQNAIYYLLIRLPSPEYVVDLYRSLERLNNPLRPWTLAHFASRLSQASHEYEEIVFEMLQRLGGLRTDFNTPMMESLCTTILLNSSPDAKIGHSEKFEYMLKCGLIPNIITYNVLLLKNLRAGDRVGSWRIFELMNESGPEPDAYTYSTLLNDAKRRGDTLAIKDLMESYNRKGMSSVHVVVDVLHSTLLSAESAKRKSSWGPVPVDRSAFREMLPYYCRHFHFEPLARLVPGLATNYPQYMGRDQTETSLGSVNLSSIRAEPPKHALVVMLTALLRGYEDPDTPKWFYEHWRKLVHDCDPFILEISTANNGHYLSVIYNTLLKSLGRHAINVPLCLKILGEMSQTLPVDSNAETAIRLPKPTIATWNILAELLMQHRQPRAAEKILSMMRERGIVPTYVTWRNLLKGYVQVQDVGMVVNTVDRQERAGFPVASSVLREMKTVSDRRALIEALKVAEMVRLEDALREREREREENAQKMASNVAEVTVEEVEPERLVVEDMPLPGPADANSQLAKVFEGLKGKELLGEQRVV</sequence>
<dbReference type="Proteomes" id="UP000701801">
    <property type="component" value="Unassembled WGS sequence"/>
</dbReference>
<feature type="region of interest" description="Disordered" evidence="3">
    <location>
        <begin position="100"/>
        <end position="122"/>
    </location>
</feature>
<dbReference type="EMBL" id="CAJVRM010000180">
    <property type="protein sequence ID" value="CAG8976524.1"/>
    <property type="molecule type" value="Genomic_DNA"/>
</dbReference>
<dbReference type="PANTHER" id="PTHR47942:SF63">
    <property type="entry name" value="PENTATRICOPEPTIDE REPEAT-CONTAINING PROTEIN"/>
    <property type="match status" value="1"/>
</dbReference>
<proteinExistence type="predicted"/>
<evidence type="ECO:0000256" key="3">
    <source>
        <dbReference type="SAM" id="MobiDB-lite"/>
    </source>
</evidence>
<evidence type="ECO:0000313" key="6">
    <source>
        <dbReference type="Proteomes" id="UP000701801"/>
    </source>
</evidence>
<evidence type="ECO:0008006" key="7">
    <source>
        <dbReference type="Google" id="ProtNLM"/>
    </source>
</evidence>
<feature type="repeat" description="PPR" evidence="2">
    <location>
        <begin position="788"/>
        <end position="822"/>
    </location>
</feature>
<keyword evidence="4" id="KW-0732">Signal</keyword>
<dbReference type="AlphaFoldDB" id="A0A9N9LQE5"/>
<name>A0A9N9LQE5_9HELO</name>
<evidence type="ECO:0000256" key="1">
    <source>
        <dbReference type="ARBA" id="ARBA00022737"/>
    </source>
</evidence>
<evidence type="ECO:0000256" key="4">
    <source>
        <dbReference type="SAM" id="SignalP"/>
    </source>
</evidence>
<keyword evidence="1" id="KW-0677">Repeat</keyword>
<dbReference type="InterPro" id="IPR011990">
    <property type="entry name" value="TPR-like_helical_dom_sf"/>
</dbReference>
<reference evidence="5" key="1">
    <citation type="submission" date="2021-07" db="EMBL/GenBank/DDBJ databases">
        <authorList>
            <person name="Durling M."/>
        </authorList>
    </citation>
    <scope>NUCLEOTIDE SEQUENCE</scope>
</reference>
<feature type="signal peptide" evidence="4">
    <location>
        <begin position="1"/>
        <end position="19"/>
    </location>
</feature>
<feature type="region of interest" description="Disordered" evidence="3">
    <location>
        <begin position="137"/>
        <end position="189"/>
    </location>
</feature>
<dbReference type="InterPro" id="IPR051222">
    <property type="entry name" value="PPR/CCM1_RNA-binding"/>
</dbReference>
<feature type="compositionally biased region" description="Polar residues" evidence="3">
    <location>
        <begin position="100"/>
        <end position="115"/>
    </location>
</feature>
<dbReference type="PANTHER" id="PTHR47942">
    <property type="entry name" value="TETRATRICOPEPTIDE REPEAT (TPR)-LIKE SUPERFAMILY PROTEIN-RELATED"/>
    <property type="match status" value="1"/>
</dbReference>
<evidence type="ECO:0000313" key="5">
    <source>
        <dbReference type="EMBL" id="CAG8976524.1"/>
    </source>
</evidence>
<comment type="caution">
    <text evidence="5">The sequence shown here is derived from an EMBL/GenBank/DDBJ whole genome shotgun (WGS) entry which is preliminary data.</text>
</comment>
<dbReference type="OrthoDB" id="185373at2759"/>
<organism evidence="5 6">
    <name type="scientific">Hymenoscyphus albidus</name>
    <dbReference type="NCBI Taxonomy" id="595503"/>
    <lineage>
        <taxon>Eukaryota</taxon>
        <taxon>Fungi</taxon>
        <taxon>Dikarya</taxon>
        <taxon>Ascomycota</taxon>
        <taxon>Pezizomycotina</taxon>
        <taxon>Leotiomycetes</taxon>
        <taxon>Helotiales</taxon>
        <taxon>Helotiaceae</taxon>
        <taxon>Hymenoscyphus</taxon>
    </lineage>
</organism>
<protein>
    <recommendedName>
        <fullName evidence="7">Pentatricopeptide repeat protein</fullName>
    </recommendedName>
</protein>
<dbReference type="InterPro" id="IPR002885">
    <property type="entry name" value="PPR_rpt"/>
</dbReference>
<evidence type="ECO:0000256" key="2">
    <source>
        <dbReference type="PROSITE-ProRule" id="PRU00708"/>
    </source>
</evidence>
<keyword evidence="6" id="KW-1185">Reference proteome</keyword>
<feature type="chain" id="PRO_5040471570" description="Pentatricopeptide repeat protein" evidence="4">
    <location>
        <begin position="20"/>
        <end position="957"/>
    </location>
</feature>
<dbReference type="Pfam" id="PF13041">
    <property type="entry name" value="PPR_2"/>
    <property type="match status" value="2"/>
</dbReference>
<accession>A0A9N9LQE5</accession>